<evidence type="ECO:0000256" key="1">
    <source>
        <dbReference type="ARBA" id="ARBA00010528"/>
    </source>
</evidence>
<keyword evidence="10" id="KW-1185">Reference proteome</keyword>
<dbReference type="Pfam" id="PF00573">
    <property type="entry name" value="Ribosomal_L4"/>
    <property type="match status" value="1"/>
</dbReference>
<evidence type="ECO:0000256" key="6">
    <source>
        <dbReference type="ARBA" id="ARBA00035208"/>
    </source>
</evidence>
<dbReference type="Gene3D" id="3.40.1370.10">
    <property type="match status" value="1"/>
</dbReference>
<accession>A0AAW1R752</accession>
<comment type="similarity">
    <text evidence="1">Belongs to the universal ribosomal protein uL4 family.</text>
</comment>
<dbReference type="GO" id="GO:0006412">
    <property type="term" value="P:translation"/>
    <property type="evidence" value="ECO:0007669"/>
    <property type="project" value="InterPro"/>
</dbReference>
<keyword evidence="3" id="KW-0694">RNA-binding</keyword>
<feature type="region of interest" description="Disordered" evidence="8">
    <location>
        <begin position="41"/>
        <end position="73"/>
    </location>
</feature>
<evidence type="ECO:0000256" key="3">
    <source>
        <dbReference type="ARBA" id="ARBA00022884"/>
    </source>
</evidence>
<dbReference type="InterPro" id="IPR002136">
    <property type="entry name" value="Ribosomal_uL4"/>
</dbReference>
<evidence type="ECO:0000256" key="2">
    <source>
        <dbReference type="ARBA" id="ARBA00022730"/>
    </source>
</evidence>
<gene>
    <name evidence="9" type="ORF">WJX72_006711</name>
</gene>
<protein>
    <recommendedName>
        <fullName evidence="6">Large ribosomal subunit protein uL4c</fullName>
    </recommendedName>
    <alternativeName>
        <fullName evidence="7">50S ribosomal protein L4, chloroplastic</fullName>
    </alternativeName>
</protein>
<evidence type="ECO:0000256" key="7">
    <source>
        <dbReference type="ARBA" id="ARBA00035387"/>
    </source>
</evidence>
<dbReference type="InterPro" id="IPR013005">
    <property type="entry name" value="Ribosomal_uL4-like"/>
</dbReference>
<keyword evidence="5" id="KW-0687">Ribonucleoprotein</keyword>
<organism evidence="9 10">
    <name type="scientific">[Myrmecia] bisecta</name>
    <dbReference type="NCBI Taxonomy" id="41462"/>
    <lineage>
        <taxon>Eukaryota</taxon>
        <taxon>Viridiplantae</taxon>
        <taxon>Chlorophyta</taxon>
        <taxon>core chlorophytes</taxon>
        <taxon>Trebouxiophyceae</taxon>
        <taxon>Trebouxiales</taxon>
        <taxon>Trebouxiaceae</taxon>
        <taxon>Myrmecia</taxon>
    </lineage>
</organism>
<evidence type="ECO:0000313" key="10">
    <source>
        <dbReference type="Proteomes" id="UP001489004"/>
    </source>
</evidence>
<dbReference type="NCBIfam" id="TIGR03953">
    <property type="entry name" value="rplD_bact"/>
    <property type="match status" value="1"/>
</dbReference>
<keyword evidence="4" id="KW-0689">Ribosomal protein</keyword>
<dbReference type="SUPFAM" id="SSF52166">
    <property type="entry name" value="Ribosomal protein L4"/>
    <property type="match status" value="1"/>
</dbReference>
<comment type="caution">
    <text evidence="9">The sequence shown here is derived from an EMBL/GenBank/DDBJ whole genome shotgun (WGS) entry which is preliminary data.</text>
</comment>
<dbReference type="EMBL" id="JALJOR010000001">
    <property type="protein sequence ID" value="KAK9829589.1"/>
    <property type="molecule type" value="Genomic_DNA"/>
</dbReference>
<reference evidence="9 10" key="1">
    <citation type="journal article" date="2024" name="Nat. Commun.">
        <title>Phylogenomics reveals the evolutionary origins of lichenization in chlorophyte algae.</title>
        <authorList>
            <person name="Puginier C."/>
            <person name="Libourel C."/>
            <person name="Otte J."/>
            <person name="Skaloud P."/>
            <person name="Haon M."/>
            <person name="Grisel S."/>
            <person name="Petersen M."/>
            <person name="Berrin J.G."/>
            <person name="Delaux P.M."/>
            <person name="Dal Grande F."/>
            <person name="Keller J."/>
        </authorList>
    </citation>
    <scope>NUCLEOTIDE SEQUENCE [LARGE SCALE GENOMIC DNA]</scope>
    <source>
        <strain evidence="9 10">SAG 2043</strain>
    </source>
</reference>
<dbReference type="GO" id="GO:0019843">
    <property type="term" value="F:rRNA binding"/>
    <property type="evidence" value="ECO:0007669"/>
    <property type="project" value="UniProtKB-KW"/>
</dbReference>
<dbReference type="PANTHER" id="PTHR10746">
    <property type="entry name" value="50S RIBOSOMAL PROTEIN L4"/>
    <property type="match status" value="1"/>
</dbReference>
<name>A0AAW1R752_9CHLO</name>
<dbReference type="HAMAP" id="MF_01328_B">
    <property type="entry name" value="Ribosomal_uL4_B"/>
    <property type="match status" value="1"/>
</dbReference>
<dbReference type="GO" id="GO:0003735">
    <property type="term" value="F:structural constituent of ribosome"/>
    <property type="evidence" value="ECO:0007669"/>
    <property type="project" value="InterPro"/>
</dbReference>
<sequence>MERACMTRPTDPDTAKGLVHRYLVTVTTNARAGTASTLTRAEVRGGGKKPYAQKGTGGARRGSSRSPLLPGGGISFGPKPKDWSVSMNKKERRLALATALQSAADSITVVEDFKDQLGEVKTKTLVQALKRLGVEEEQHALLILSEANEKLELMGRNVEKLVIDLASAPNVYNILRAEKIIIEASALKYLQEFYGGAEAAPTA</sequence>
<dbReference type="AlphaFoldDB" id="A0AAW1R752"/>
<dbReference type="GO" id="GO:0005840">
    <property type="term" value="C:ribosome"/>
    <property type="evidence" value="ECO:0007669"/>
    <property type="project" value="UniProtKB-KW"/>
</dbReference>
<proteinExistence type="inferred from homology"/>
<keyword evidence="2" id="KW-0699">rRNA-binding</keyword>
<evidence type="ECO:0000256" key="8">
    <source>
        <dbReference type="SAM" id="MobiDB-lite"/>
    </source>
</evidence>
<evidence type="ECO:0000256" key="4">
    <source>
        <dbReference type="ARBA" id="ARBA00022980"/>
    </source>
</evidence>
<dbReference type="Proteomes" id="UP001489004">
    <property type="component" value="Unassembled WGS sequence"/>
</dbReference>
<dbReference type="InterPro" id="IPR023574">
    <property type="entry name" value="Ribosomal_uL4_dom_sf"/>
</dbReference>
<evidence type="ECO:0000256" key="5">
    <source>
        <dbReference type="ARBA" id="ARBA00023274"/>
    </source>
</evidence>
<dbReference type="GO" id="GO:1990904">
    <property type="term" value="C:ribonucleoprotein complex"/>
    <property type="evidence" value="ECO:0007669"/>
    <property type="project" value="UniProtKB-KW"/>
</dbReference>
<evidence type="ECO:0000313" key="9">
    <source>
        <dbReference type="EMBL" id="KAK9829589.1"/>
    </source>
</evidence>
<dbReference type="PANTHER" id="PTHR10746:SF17">
    <property type="entry name" value="LARGE RIBOSOMAL SUBUNIT PROTEIN UL4C"/>
    <property type="match status" value="1"/>
</dbReference>